<evidence type="ECO:0000259" key="1">
    <source>
        <dbReference type="Pfam" id="PF09825"/>
    </source>
</evidence>
<protein>
    <recommendedName>
        <fullName evidence="1">Biotin-protein ligase N-terminal domain-containing protein</fullName>
    </recommendedName>
</protein>
<evidence type="ECO:0000313" key="2">
    <source>
        <dbReference type="EMBL" id="ADP77414.1"/>
    </source>
</evidence>
<dbReference type="OrthoDB" id="71102at2157"/>
<dbReference type="EMBL" id="CP002278">
    <property type="protein sequence ID" value="ADP77414.1"/>
    <property type="molecule type" value="Genomic_DNA"/>
</dbReference>
<feature type="domain" description="Biotin-protein ligase N-terminal" evidence="1">
    <location>
        <begin position="173"/>
        <end position="270"/>
    </location>
</feature>
<evidence type="ECO:0000313" key="3">
    <source>
        <dbReference type="Proteomes" id="UP000002315"/>
    </source>
</evidence>
<dbReference type="InterPro" id="IPR018975">
    <property type="entry name" value="Pseudomurein-binding_repeat"/>
</dbReference>
<dbReference type="SMR" id="E3GYN2"/>
<accession>E3GYN2</accession>
<dbReference type="InterPro" id="IPR029062">
    <property type="entry name" value="Class_I_gatase-like"/>
</dbReference>
<organism evidence="2 3">
    <name type="scientific">Methanothermus fervidus (strain ATCC 43054 / DSM 2088 / JCM 10308 / V24 S)</name>
    <dbReference type="NCBI Taxonomy" id="523846"/>
    <lineage>
        <taxon>Archaea</taxon>
        <taxon>Methanobacteriati</taxon>
        <taxon>Methanobacteriota</taxon>
        <taxon>Methanomada group</taxon>
        <taxon>Methanobacteria</taxon>
        <taxon>Methanobacteriales</taxon>
        <taxon>Methanothermaceae</taxon>
        <taxon>Methanothermus</taxon>
    </lineage>
</organism>
<dbReference type="InterPro" id="IPR019197">
    <property type="entry name" value="Biotin-prot_ligase_N"/>
</dbReference>
<dbReference type="Gene3D" id="3.40.50.880">
    <property type="match status" value="1"/>
</dbReference>
<reference evidence="2 3" key="1">
    <citation type="journal article" date="2010" name="Stand. Genomic Sci.">
        <title>Complete genome sequence of Methanothermus fervidus type strain (V24S).</title>
        <authorList>
            <person name="Anderson I."/>
            <person name="Djao O.D."/>
            <person name="Misra M."/>
            <person name="Chertkov O."/>
            <person name="Nolan M."/>
            <person name="Lucas S."/>
            <person name="Lapidus A."/>
            <person name="Del Rio T.G."/>
            <person name="Tice H."/>
            <person name="Cheng J.F."/>
            <person name="Tapia R."/>
            <person name="Han C."/>
            <person name="Goodwin L."/>
            <person name="Pitluck S."/>
            <person name="Liolios K."/>
            <person name="Ivanova N."/>
            <person name="Mavromatis K."/>
            <person name="Mikhailova N."/>
            <person name="Pati A."/>
            <person name="Brambilla E."/>
            <person name="Chen A."/>
            <person name="Palaniappan K."/>
            <person name="Land M."/>
            <person name="Hauser L."/>
            <person name="Chang Y.J."/>
            <person name="Jeffries C.D."/>
            <person name="Sikorski J."/>
            <person name="Spring S."/>
            <person name="Rohde M."/>
            <person name="Eichinger K."/>
            <person name="Huber H."/>
            <person name="Wirth R."/>
            <person name="Goker M."/>
            <person name="Detter J.C."/>
            <person name="Woyke T."/>
            <person name="Bristow J."/>
            <person name="Eisen J.A."/>
            <person name="Markowitz V."/>
            <person name="Hugenholtz P."/>
            <person name="Klenk H.P."/>
            <person name="Kyrpides N.C."/>
        </authorList>
    </citation>
    <scope>NUCLEOTIDE SEQUENCE [LARGE SCALE GENOMIC DNA]</scope>
    <source>
        <strain evidence="3">ATCC 43054 / DSM 2088 / JCM 10308 / V24 S</strain>
    </source>
</reference>
<sequence>MNLKAVIVFCILLIVCSVSSVTAANNDEFMIKDVINASYSVKYSIENMHKVPKTINISEVNVTSEQYLYLSTKCVVSLYNGKNEETKIKSFNVSSPINPQGACIQGTLSKMEYINIAKRIQSFVENNSRAPNYANSKLGKISYHTLLYLFANICILYDKEKKLPDYVTLTPIINVAIYNGTDALDESVNGIVQCLSTTNTEKFIVTFSKIDKITYDTLRDFDVLIMPAGISGRSYIKNENISEAAIKNFVYSGKGYIGICAGAFAASSLVVTEDDYYNGWGLAGVTSQATSYIGNITVKITEIGKEILDLNGCLTLWFWNGPVMTGSTALATYLDRYSGNAIIVDNYGNGRVALLGPHPELNPQIPNIILNLIKWVSKCNENISKFSITITNKGSTPTTIKYYVSVYTDTINGSKIFYNEYSLTLNPGEKKVIILGDYPSSYAVSTTLILTNVKKSYVPINLQLKYSIGNCNPQIVEINKYIAPGTFVKVVRYTSRGNYVDIW</sequence>
<proteinExistence type="predicted"/>
<dbReference type="SUPFAM" id="SSF52317">
    <property type="entry name" value="Class I glutamine amidotransferase-like"/>
    <property type="match status" value="1"/>
</dbReference>
<dbReference type="STRING" id="523846.Mfer_0615"/>
<name>E3GYN2_METFV</name>
<keyword evidence="3" id="KW-1185">Reference proteome</keyword>
<dbReference type="KEGG" id="mfv:Mfer_0615"/>
<dbReference type="HOGENOM" id="CLU_541448_0_0_2"/>
<dbReference type="Proteomes" id="UP000002315">
    <property type="component" value="Chromosome"/>
</dbReference>
<dbReference type="Pfam" id="PF09373">
    <property type="entry name" value="PMBR"/>
    <property type="match status" value="1"/>
</dbReference>
<dbReference type="Pfam" id="PF09825">
    <property type="entry name" value="BPL_N"/>
    <property type="match status" value="1"/>
</dbReference>
<dbReference type="AlphaFoldDB" id="E3GYN2"/>
<gene>
    <name evidence="2" type="ordered locus">Mfer_0615</name>
</gene>